<dbReference type="AlphaFoldDB" id="G0RFC1"/>
<dbReference type="GeneID" id="18481014"/>
<keyword evidence="2" id="KW-0843">Virulence</keyword>
<dbReference type="HOGENOM" id="CLU_010591_8_1_1"/>
<dbReference type="KEGG" id="tre:TRIREDRAFT_105336"/>
<evidence type="ECO:0000313" key="8">
    <source>
        <dbReference type="Proteomes" id="UP000008984"/>
    </source>
</evidence>
<reference evidence="7 8" key="1">
    <citation type="journal article" date="2008" name="Nat. Biotechnol.">
        <title>Genome sequencing and analysis of the biomass-degrading fungus Trichoderma reesei (syn. Hypocrea jecorina).</title>
        <authorList>
            <person name="Martinez D."/>
            <person name="Berka R.M."/>
            <person name="Henrissat B."/>
            <person name="Saloheimo M."/>
            <person name="Arvas M."/>
            <person name="Baker S.E."/>
            <person name="Chapman J."/>
            <person name="Chertkov O."/>
            <person name="Coutinho P.M."/>
            <person name="Cullen D."/>
            <person name="Danchin E.G."/>
            <person name="Grigoriev I.V."/>
            <person name="Harris P."/>
            <person name="Jackson M."/>
            <person name="Kubicek C.P."/>
            <person name="Han C.S."/>
            <person name="Ho I."/>
            <person name="Larrondo L.F."/>
            <person name="de Leon A.L."/>
            <person name="Magnuson J.K."/>
            <person name="Merino S."/>
            <person name="Misra M."/>
            <person name="Nelson B."/>
            <person name="Putnam N."/>
            <person name="Robbertse B."/>
            <person name="Salamov A.A."/>
            <person name="Schmoll M."/>
            <person name="Terry A."/>
            <person name="Thayer N."/>
            <person name="Westerholm-Parvinen A."/>
            <person name="Schoch C.L."/>
            <person name="Yao J."/>
            <person name="Barabote R."/>
            <person name="Nelson M.A."/>
            <person name="Detter C."/>
            <person name="Bruce D."/>
            <person name="Kuske C.R."/>
            <person name="Xie G."/>
            <person name="Richardson P."/>
            <person name="Rokhsar D.S."/>
            <person name="Lucas S.M."/>
            <person name="Rubin E.M."/>
            <person name="Dunn-Coleman N."/>
            <person name="Ward M."/>
            <person name="Brettin T.S."/>
        </authorList>
    </citation>
    <scope>NUCLEOTIDE SEQUENCE [LARGE SCALE GENOMIC DNA]</scope>
    <source>
        <strain evidence="7 8">QM6a</strain>
    </source>
</reference>
<protein>
    <submittedName>
        <fullName evidence="7">Predicted protein</fullName>
    </submittedName>
</protein>
<evidence type="ECO:0000256" key="3">
    <source>
        <dbReference type="ARBA" id="ARBA00044955"/>
    </source>
</evidence>
<feature type="region of interest" description="Disordered" evidence="4">
    <location>
        <begin position="300"/>
        <end position="344"/>
    </location>
</feature>
<keyword evidence="1" id="KW-0147">Chitin-binding</keyword>
<evidence type="ECO:0000259" key="6">
    <source>
        <dbReference type="PROSITE" id="PS51782"/>
    </source>
</evidence>
<keyword evidence="5" id="KW-0732">Signal</keyword>
<dbReference type="InterPro" id="IPR052210">
    <property type="entry name" value="LysM1-like"/>
</dbReference>
<dbReference type="OrthoDB" id="4890409at2759"/>
<accession>G0RFC1</accession>
<dbReference type="PROSITE" id="PS51782">
    <property type="entry name" value="LYSM"/>
    <property type="match status" value="4"/>
</dbReference>
<dbReference type="SUPFAM" id="SSF54106">
    <property type="entry name" value="LysM domain"/>
    <property type="match status" value="4"/>
</dbReference>
<feature type="domain" description="LysM" evidence="6">
    <location>
        <begin position="425"/>
        <end position="471"/>
    </location>
</feature>
<dbReference type="InterPro" id="IPR018392">
    <property type="entry name" value="LysM"/>
</dbReference>
<organism evidence="8">
    <name type="scientific">Hypocrea jecorina (strain QM6a)</name>
    <name type="common">Trichoderma reesei</name>
    <dbReference type="NCBI Taxonomy" id="431241"/>
    <lineage>
        <taxon>Eukaryota</taxon>
        <taxon>Fungi</taxon>
        <taxon>Dikarya</taxon>
        <taxon>Ascomycota</taxon>
        <taxon>Pezizomycotina</taxon>
        <taxon>Sordariomycetes</taxon>
        <taxon>Hypocreomycetidae</taxon>
        <taxon>Hypocreales</taxon>
        <taxon>Hypocreaceae</taxon>
        <taxon>Trichoderma</taxon>
    </lineage>
</organism>
<sequence length="473" mass="51727">MKLLPRLLYFSSIISTSSAFIKSAGVGDTELFDTPAICKQHVVRDGDTCLGLARANNMSFSQMIAWNPILKPACVNFNDLYGQNICLSNPTGSFALPRNTHGAKSTSTITTQAPKPTPLPNTTNTYCGQYYRAAKGDSCSTIKTMFGISMDDFLFLNPSVGEDCSRLRQDYHYCVRPVGSISTYRGYRGTPTGDDGVAWVEMPMKPGPTRDLMGLYRPQKPEIPIADRTRLDCSEYFWTDEDDYACYDLFVLSDAPLEDFLLWNPSLAHNETQTQMNATACTLSASKSYCLELNTPPPRPVEQNPPAVSHCSDIPTTITSAPSPPASPATKRPPSTTSTMPSPVQAGISPACTSFHKVLLNDTCIGIAQRQKLVLPDLYAWNPALEGDCSGLQANTYICVAGPHNATGPQAPMPTQAGMVAQCKRFYKVRRDEGCWDIAHSAKIQLVDFYKWNPAAKKDCSGLQSDVYVCIGI</sequence>
<evidence type="ECO:0000313" key="7">
    <source>
        <dbReference type="EMBL" id="EGR50326.1"/>
    </source>
</evidence>
<dbReference type="STRING" id="431241.G0RFC1"/>
<dbReference type="SMART" id="SM00257">
    <property type="entry name" value="LysM"/>
    <property type="match status" value="4"/>
</dbReference>
<feature type="domain" description="LysM" evidence="6">
    <location>
        <begin position="129"/>
        <end position="175"/>
    </location>
</feature>
<feature type="chain" id="PRO_5003408725" evidence="5">
    <location>
        <begin position="20"/>
        <end position="473"/>
    </location>
</feature>
<feature type="compositionally biased region" description="Low complexity" evidence="4">
    <location>
        <begin position="328"/>
        <end position="343"/>
    </location>
</feature>
<dbReference type="EMBL" id="GL985060">
    <property type="protein sequence ID" value="EGR50326.1"/>
    <property type="molecule type" value="Genomic_DNA"/>
</dbReference>
<evidence type="ECO:0000256" key="2">
    <source>
        <dbReference type="ARBA" id="ARBA00023026"/>
    </source>
</evidence>
<feature type="domain" description="LysM" evidence="6">
    <location>
        <begin position="354"/>
        <end position="400"/>
    </location>
</feature>
<dbReference type="VEuPathDB" id="FungiDB:TRIREDRAFT_105336"/>
<dbReference type="Proteomes" id="UP000008984">
    <property type="component" value="Unassembled WGS sequence"/>
</dbReference>
<dbReference type="eggNOG" id="KOG2806">
    <property type="taxonomic scope" value="Eukaryota"/>
</dbReference>
<evidence type="ECO:0000256" key="4">
    <source>
        <dbReference type="SAM" id="MobiDB-lite"/>
    </source>
</evidence>
<evidence type="ECO:0000256" key="1">
    <source>
        <dbReference type="ARBA" id="ARBA00022669"/>
    </source>
</evidence>
<dbReference type="PANTHER" id="PTHR34997:SF1">
    <property type="entry name" value="PEPTIDOGLYCAN-BINDING LYSIN DOMAIN"/>
    <property type="match status" value="1"/>
</dbReference>
<name>G0RFC1_HYPJQ</name>
<feature type="domain" description="LysM" evidence="6">
    <location>
        <begin position="39"/>
        <end position="87"/>
    </location>
</feature>
<feature type="signal peptide" evidence="5">
    <location>
        <begin position="1"/>
        <end position="19"/>
    </location>
</feature>
<dbReference type="PANTHER" id="PTHR34997">
    <property type="entry name" value="AM15"/>
    <property type="match status" value="1"/>
</dbReference>
<dbReference type="RefSeq" id="XP_006963824.1">
    <property type="nucleotide sequence ID" value="XM_006963762.1"/>
</dbReference>
<dbReference type="GO" id="GO:0008061">
    <property type="term" value="F:chitin binding"/>
    <property type="evidence" value="ECO:0007669"/>
    <property type="project" value="UniProtKB-KW"/>
</dbReference>
<dbReference type="Pfam" id="PF01476">
    <property type="entry name" value="LysM"/>
    <property type="match status" value="3"/>
</dbReference>
<dbReference type="CDD" id="cd00118">
    <property type="entry name" value="LysM"/>
    <property type="match status" value="4"/>
</dbReference>
<proteinExistence type="inferred from homology"/>
<dbReference type="InterPro" id="IPR036779">
    <property type="entry name" value="LysM_dom_sf"/>
</dbReference>
<evidence type="ECO:0000256" key="5">
    <source>
        <dbReference type="SAM" id="SignalP"/>
    </source>
</evidence>
<gene>
    <name evidence="7" type="ORF">TRIREDRAFT_105336</name>
</gene>
<comment type="similarity">
    <text evidence="3">Belongs to the secreted LysM effector family.</text>
</comment>
<dbReference type="Gene3D" id="3.10.350.10">
    <property type="entry name" value="LysM domain"/>
    <property type="match status" value="4"/>
</dbReference>
<keyword evidence="8" id="KW-1185">Reference proteome</keyword>